<dbReference type="Pfam" id="PF07972">
    <property type="entry name" value="Flavodoxin_NdrI"/>
    <property type="match status" value="1"/>
</dbReference>
<dbReference type="InterPro" id="IPR029039">
    <property type="entry name" value="Flavoprotein-like_sf"/>
</dbReference>
<reference evidence="5 7" key="2">
    <citation type="submission" date="2018-06" db="EMBL/GenBank/DDBJ databases">
        <authorList>
            <consortium name="Pathogen Informatics"/>
            <person name="Doyle S."/>
        </authorList>
    </citation>
    <scope>NUCLEOTIDE SEQUENCE [LARGE SCALE GENOMIC DNA]</scope>
    <source>
        <strain evidence="5 7">NCTC8181</strain>
    </source>
</reference>
<dbReference type="SUPFAM" id="SSF52218">
    <property type="entry name" value="Flavoproteins"/>
    <property type="match status" value="1"/>
</dbReference>
<dbReference type="PIRSF" id="PIRSF005087">
    <property type="entry name" value="NrdI"/>
    <property type="match status" value="1"/>
</dbReference>
<dbReference type="HAMAP" id="MF_00128">
    <property type="entry name" value="NrdI"/>
    <property type="match status" value="1"/>
</dbReference>
<evidence type="ECO:0000256" key="2">
    <source>
        <dbReference type="ARBA" id="ARBA00009942"/>
    </source>
</evidence>
<dbReference type="NCBIfam" id="TIGR00333">
    <property type="entry name" value="nrdI"/>
    <property type="match status" value="1"/>
</dbReference>
<dbReference type="InterPro" id="IPR004465">
    <property type="entry name" value="RNR_NrdI"/>
</dbReference>
<evidence type="ECO:0000313" key="5">
    <source>
        <dbReference type="EMBL" id="SQA17562.1"/>
    </source>
</evidence>
<organism evidence="5 7">
    <name type="scientific">Streptococcus agalactiae</name>
    <dbReference type="NCBI Taxonomy" id="1311"/>
    <lineage>
        <taxon>Bacteria</taxon>
        <taxon>Bacillati</taxon>
        <taxon>Bacillota</taxon>
        <taxon>Bacilli</taxon>
        <taxon>Lactobacillales</taxon>
        <taxon>Streptococcaceae</taxon>
        <taxon>Streptococcus</taxon>
    </lineage>
</organism>
<name>A0A0E1EFL1_STRAG</name>
<accession>A0A0E1EFL1</accession>
<dbReference type="Proteomes" id="UP000250200">
    <property type="component" value="Unassembled WGS sequence"/>
</dbReference>
<gene>
    <name evidence="5" type="primary">nrdI_1</name>
    <name evidence="3" type="synonym">nrdI</name>
    <name evidence="4" type="ORF">AX245_00075</name>
    <name evidence="5" type="ORF">NCTC8181_00495</name>
</gene>
<dbReference type="Proteomes" id="UP000093122">
    <property type="component" value="Unassembled WGS sequence"/>
</dbReference>
<evidence type="ECO:0000313" key="7">
    <source>
        <dbReference type="Proteomes" id="UP000250200"/>
    </source>
</evidence>
<reference evidence="4 6" key="1">
    <citation type="journal article" date="2016" name="Sci. Rep.">
        <title>Serotype IV Streptococcus agalactiae ST-452 has arisen from large genomic recombination events between CC23 and the hypervirulent CC17 lineages.</title>
        <authorList>
            <person name="Campisi E."/>
            <person name="Rinaudo C.D."/>
            <person name="Donati C."/>
            <person name="Barucco M."/>
            <person name="Torricelli G."/>
            <person name="Edwards M.S."/>
            <person name="Baker C.J."/>
            <person name="Margarit I."/>
            <person name="Rosini R."/>
        </authorList>
    </citation>
    <scope>NUCLEOTIDE SEQUENCE [LARGE SCALE GENOMIC DNA]</scope>
    <source>
        <strain evidence="4 6">CZ-PW-140</strain>
    </source>
</reference>
<dbReference type="AlphaFoldDB" id="A0A0E1EFL1"/>
<evidence type="ECO:0000256" key="1">
    <source>
        <dbReference type="ARBA" id="ARBA00003999"/>
    </source>
</evidence>
<dbReference type="KEGG" id="sage:EN72_02500"/>
<dbReference type="GO" id="GO:0010181">
    <property type="term" value="F:FMN binding"/>
    <property type="evidence" value="ECO:0007669"/>
    <property type="project" value="InterPro"/>
</dbReference>
<dbReference type="InterPro" id="IPR020852">
    <property type="entry name" value="RNR_Ib_NrdI_bac"/>
</dbReference>
<dbReference type="PANTHER" id="PTHR37297">
    <property type="entry name" value="PROTEIN NRDI"/>
    <property type="match status" value="1"/>
</dbReference>
<comment type="caution">
    <text evidence="5">The sequence shown here is derived from an EMBL/GenBank/DDBJ whole genome shotgun (WGS) entry which is preliminary data.</text>
</comment>
<evidence type="ECO:0000256" key="3">
    <source>
        <dbReference type="HAMAP-Rule" id="MF_00128"/>
    </source>
</evidence>
<dbReference type="Gene3D" id="3.40.50.360">
    <property type="match status" value="1"/>
</dbReference>
<dbReference type="EMBL" id="MAWT01000012">
    <property type="protein sequence ID" value="OCM71778.1"/>
    <property type="molecule type" value="Genomic_DNA"/>
</dbReference>
<proteinExistence type="inferred from homology"/>
<evidence type="ECO:0000313" key="4">
    <source>
        <dbReference type="EMBL" id="OCM71778.1"/>
    </source>
</evidence>
<evidence type="ECO:0000313" key="6">
    <source>
        <dbReference type="Proteomes" id="UP000093122"/>
    </source>
</evidence>
<comment type="function">
    <text evidence="1 3">Probably involved in ribonucleotide reductase function.</text>
</comment>
<dbReference type="RefSeq" id="WP_000378635.1">
    <property type="nucleotide sequence ID" value="NZ_CAXOLC010000019.1"/>
</dbReference>
<comment type="similarity">
    <text evidence="2 3">Belongs to the NrdI family.</text>
</comment>
<dbReference type="EMBL" id="UAVB01000001">
    <property type="protein sequence ID" value="SQA17562.1"/>
    <property type="molecule type" value="Genomic_DNA"/>
</dbReference>
<dbReference type="PANTHER" id="PTHR37297:SF1">
    <property type="entry name" value="PROTEIN NRDI"/>
    <property type="match status" value="1"/>
</dbReference>
<sequence length="137" mass="15297">MDSTVQVVYFSSKSNNTHRFVQKLAWSNQRIPSDGSNILVTEDYILIVPTYAGGGDDTKGAVPKQVVQFLNVRQNREHCQGVISSGNTNFGDTYAIAGPIIARKLNVPLLHQFELLGTQEDVTRVKELLCQFTRKDK</sequence>
<protein>
    <recommendedName>
        <fullName evidence="3">Protein NrdI</fullName>
    </recommendedName>
</protein>